<evidence type="ECO:0000313" key="6">
    <source>
        <dbReference type="EMBL" id="RVQ66548.1"/>
    </source>
</evidence>
<dbReference type="OrthoDB" id="9816296at2"/>
<dbReference type="RefSeq" id="WP_127612969.1">
    <property type="nucleotide sequence ID" value="NZ_RXOL01000004.1"/>
</dbReference>
<dbReference type="GO" id="GO:0003700">
    <property type="term" value="F:DNA-binding transcription factor activity"/>
    <property type="evidence" value="ECO:0007669"/>
    <property type="project" value="TreeGrafter"/>
</dbReference>
<organism evidence="6 7">
    <name type="scientific">Croceicoccus ponticola</name>
    <dbReference type="NCBI Taxonomy" id="2217664"/>
    <lineage>
        <taxon>Bacteria</taxon>
        <taxon>Pseudomonadati</taxon>
        <taxon>Pseudomonadota</taxon>
        <taxon>Alphaproteobacteria</taxon>
        <taxon>Sphingomonadales</taxon>
        <taxon>Erythrobacteraceae</taxon>
        <taxon>Croceicoccus</taxon>
    </lineage>
</organism>
<dbReference type="AlphaFoldDB" id="A0A437GWQ5"/>
<protein>
    <submittedName>
        <fullName evidence="6">TetR/AcrR family transcriptional regulator</fullName>
    </submittedName>
</protein>
<dbReference type="PROSITE" id="PS50977">
    <property type="entry name" value="HTH_TETR_2"/>
    <property type="match status" value="1"/>
</dbReference>
<accession>A0A437GWQ5</accession>
<dbReference type="EMBL" id="RXOL01000004">
    <property type="protein sequence ID" value="RVQ66548.1"/>
    <property type="molecule type" value="Genomic_DNA"/>
</dbReference>
<evidence type="ECO:0000256" key="2">
    <source>
        <dbReference type="ARBA" id="ARBA00023125"/>
    </source>
</evidence>
<evidence type="ECO:0000256" key="3">
    <source>
        <dbReference type="ARBA" id="ARBA00023163"/>
    </source>
</evidence>
<proteinExistence type="predicted"/>
<comment type="caution">
    <text evidence="6">The sequence shown here is derived from an EMBL/GenBank/DDBJ whole genome shotgun (WGS) entry which is preliminary data.</text>
</comment>
<keyword evidence="1" id="KW-0805">Transcription regulation</keyword>
<dbReference type="InterPro" id="IPR050109">
    <property type="entry name" value="HTH-type_TetR-like_transc_reg"/>
</dbReference>
<dbReference type="Gene3D" id="1.10.357.10">
    <property type="entry name" value="Tetracycline Repressor, domain 2"/>
    <property type="match status" value="1"/>
</dbReference>
<reference evidence="6 7" key="1">
    <citation type="submission" date="2018-12" db="EMBL/GenBank/DDBJ databases">
        <title>Croceicoccus ponticola sp. nov., a lipolytic bacterium isolated from seawater.</title>
        <authorList>
            <person name="Yoon J.-H."/>
        </authorList>
    </citation>
    <scope>NUCLEOTIDE SEQUENCE [LARGE SCALE GENOMIC DNA]</scope>
    <source>
        <strain evidence="6 7">GM-16</strain>
    </source>
</reference>
<dbReference type="SUPFAM" id="SSF46689">
    <property type="entry name" value="Homeodomain-like"/>
    <property type="match status" value="1"/>
</dbReference>
<dbReference type="GO" id="GO:0000976">
    <property type="term" value="F:transcription cis-regulatory region binding"/>
    <property type="evidence" value="ECO:0007669"/>
    <property type="project" value="TreeGrafter"/>
</dbReference>
<dbReference type="InterPro" id="IPR009057">
    <property type="entry name" value="Homeodomain-like_sf"/>
</dbReference>
<dbReference type="PANTHER" id="PTHR30055:SF234">
    <property type="entry name" value="HTH-TYPE TRANSCRIPTIONAL REGULATOR BETI"/>
    <property type="match status" value="1"/>
</dbReference>
<evidence type="ECO:0000256" key="4">
    <source>
        <dbReference type="PROSITE-ProRule" id="PRU00335"/>
    </source>
</evidence>
<keyword evidence="3" id="KW-0804">Transcription</keyword>
<dbReference type="Pfam" id="PF00440">
    <property type="entry name" value="TetR_N"/>
    <property type="match status" value="1"/>
</dbReference>
<keyword evidence="2 4" id="KW-0238">DNA-binding</keyword>
<evidence type="ECO:0000256" key="1">
    <source>
        <dbReference type="ARBA" id="ARBA00023015"/>
    </source>
</evidence>
<dbReference type="PRINTS" id="PR00455">
    <property type="entry name" value="HTHTETR"/>
</dbReference>
<feature type="domain" description="HTH tetR-type" evidence="5">
    <location>
        <begin position="30"/>
        <end position="90"/>
    </location>
</feature>
<keyword evidence="7" id="KW-1185">Reference proteome</keyword>
<gene>
    <name evidence="6" type="ORF">EKN06_11070</name>
</gene>
<name>A0A437GWQ5_9SPHN</name>
<dbReference type="Proteomes" id="UP000283003">
    <property type="component" value="Unassembled WGS sequence"/>
</dbReference>
<evidence type="ECO:0000259" key="5">
    <source>
        <dbReference type="PROSITE" id="PS50977"/>
    </source>
</evidence>
<dbReference type="InterPro" id="IPR001647">
    <property type="entry name" value="HTH_TetR"/>
</dbReference>
<dbReference type="PANTHER" id="PTHR30055">
    <property type="entry name" value="HTH-TYPE TRANSCRIPTIONAL REGULATOR RUTR"/>
    <property type="match status" value="1"/>
</dbReference>
<sequence length="226" mass="25764">MTARHSEILRKIRPGGGPEDFDRWQQRKGLLTREAMLDASVDCLVESGYAGLSTNDVARRAGVSRGAMHHHFATRIALVEGLIEHIFYRRMRQFLDDFAQALEECGKRGFNVLPHVLAVELHWQTMQTKDYEAYLRLAVAARNDDDLARVFQPAAKRFDEVWMDEMAHAFPQWHHARQLMTLASDMTQAVHIGLLVNGSTMGEARSRLLQEHLAMSVNMLAERAEI</sequence>
<feature type="DNA-binding region" description="H-T-H motif" evidence="4">
    <location>
        <begin position="53"/>
        <end position="72"/>
    </location>
</feature>
<evidence type="ECO:0000313" key="7">
    <source>
        <dbReference type="Proteomes" id="UP000283003"/>
    </source>
</evidence>